<evidence type="ECO:0000313" key="2">
    <source>
        <dbReference type="EMBL" id="MCR1823545.1"/>
    </source>
</evidence>
<dbReference type="Gene3D" id="1.25.40.10">
    <property type="entry name" value="Tetratricopeptide repeat domain"/>
    <property type="match status" value="1"/>
</dbReference>
<dbReference type="SUPFAM" id="SSF47413">
    <property type="entry name" value="lambda repressor-like DNA-binding domains"/>
    <property type="match status" value="1"/>
</dbReference>
<dbReference type="SUPFAM" id="SSF48452">
    <property type="entry name" value="TPR-like"/>
    <property type="match status" value="1"/>
</dbReference>
<dbReference type="GO" id="GO:0003677">
    <property type="term" value="F:DNA binding"/>
    <property type="evidence" value="ECO:0007669"/>
    <property type="project" value="InterPro"/>
</dbReference>
<gene>
    <name evidence="2" type="ORF">NSA58_12175</name>
</gene>
<organism evidence="2 3">
    <name type="scientific">Terrisporobacter muris</name>
    <dbReference type="NCBI Taxonomy" id="2963284"/>
    <lineage>
        <taxon>Bacteria</taxon>
        <taxon>Bacillati</taxon>
        <taxon>Bacillota</taxon>
        <taxon>Clostridia</taxon>
        <taxon>Peptostreptococcales</taxon>
        <taxon>Peptostreptococcaceae</taxon>
        <taxon>Terrisporobacter</taxon>
    </lineage>
</organism>
<sequence length="176" mass="20801">MGIDFRQRRKELGYTVEELAEKSGVSRGTIKNIEARRCNPRSYNIEAIAKALDLDITYRDYYIHLHGEDENSSDKISEIDKNVEDKLSNVDKIYFENKYEESLNIYLSLAIIFDRDSERLFRCGIIYQSLDEHEKSIEYCDKILHNNEENLNDMELKGECVDNWAILKSLWEYLIN</sequence>
<dbReference type="SMART" id="SM00530">
    <property type="entry name" value="HTH_XRE"/>
    <property type="match status" value="1"/>
</dbReference>
<dbReference type="Proteomes" id="UP001140817">
    <property type="component" value="Unassembled WGS sequence"/>
</dbReference>
<comment type="caution">
    <text evidence="2">The sequence shown here is derived from an EMBL/GenBank/DDBJ whole genome shotgun (WGS) entry which is preliminary data.</text>
</comment>
<name>A0A9X2S220_9FIRM</name>
<accession>A0A9X2S220</accession>
<feature type="domain" description="HTH cro/C1-type" evidence="1">
    <location>
        <begin position="5"/>
        <end position="59"/>
    </location>
</feature>
<dbReference type="CDD" id="cd00093">
    <property type="entry name" value="HTH_XRE"/>
    <property type="match status" value="1"/>
</dbReference>
<evidence type="ECO:0000313" key="3">
    <source>
        <dbReference type="Proteomes" id="UP001140817"/>
    </source>
</evidence>
<dbReference type="InterPro" id="IPR010982">
    <property type="entry name" value="Lambda_DNA-bd_dom_sf"/>
</dbReference>
<dbReference type="Gene3D" id="1.10.260.40">
    <property type="entry name" value="lambda repressor-like DNA-binding domains"/>
    <property type="match status" value="1"/>
</dbReference>
<keyword evidence="3" id="KW-1185">Reference proteome</keyword>
<dbReference type="PROSITE" id="PS50943">
    <property type="entry name" value="HTH_CROC1"/>
    <property type="match status" value="1"/>
</dbReference>
<dbReference type="Pfam" id="PF01381">
    <property type="entry name" value="HTH_3"/>
    <property type="match status" value="1"/>
</dbReference>
<dbReference type="InterPro" id="IPR011990">
    <property type="entry name" value="TPR-like_helical_dom_sf"/>
</dbReference>
<proteinExistence type="predicted"/>
<evidence type="ECO:0000259" key="1">
    <source>
        <dbReference type="PROSITE" id="PS50943"/>
    </source>
</evidence>
<protein>
    <submittedName>
        <fullName evidence="2">Helix-turn-helix transcriptional regulator</fullName>
    </submittedName>
</protein>
<reference evidence="2" key="1">
    <citation type="submission" date="2022-07" db="EMBL/GenBank/DDBJ databases">
        <title>Enhanced cultured diversity of the mouse gut microbiota enables custom-made synthetic communities.</title>
        <authorList>
            <person name="Afrizal A."/>
        </authorList>
    </citation>
    <scope>NUCLEOTIDE SEQUENCE</scope>
    <source>
        <strain evidence="2">DSM 29186</strain>
    </source>
</reference>
<dbReference type="EMBL" id="JANKBY010000156">
    <property type="protein sequence ID" value="MCR1823545.1"/>
    <property type="molecule type" value="Genomic_DNA"/>
</dbReference>
<dbReference type="RefSeq" id="WP_074079504.1">
    <property type="nucleotide sequence ID" value="NZ_JANKBY010000156.1"/>
</dbReference>
<dbReference type="InterPro" id="IPR001387">
    <property type="entry name" value="Cro/C1-type_HTH"/>
</dbReference>
<dbReference type="AlphaFoldDB" id="A0A9X2S220"/>